<proteinExistence type="inferred from homology"/>
<evidence type="ECO:0000256" key="7">
    <source>
        <dbReference type="ARBA" id="ARBA00022723"/>
    </source>
</evidence>
<feature type="binding site" evidence="14">
    <location>
        <position position="652"/>
    </location>
    <ligand>
        <name>substrate</name>
    </ligand>
</feature>
<dbReference type="EC" id="2.7.9.1" evidence="4 12"/>
<organism evidence="19 20">
    <name type="scientific">Lutibacter profundi</name>
    <dbReference type="NCBI Taxonomy" id="1622118"/>
    <lineage>
        <taxon>Bacteria</taxon>
        <taxon>Pseudomonadati</taxon>
        <taxon>Bacteroidota</taxon>
        <taxon>Flavobacteriia</taxon>
        <taxon>Flavobacteriales</taxon>
        <taxon>Flavobacteriaceae</taxon>
        <taxon>Lutibacter</taxon>
    </lineage>
</organism>
<evidence type="ECO:0000256" key="13">
    <source>
        <dbReference type="PIRSR" id="PIRSR000853-1"/>
    </source>
</evidence>
<dbReference type="SUPFAM" id="SSF56059">
    <property type="entry name" value="Glutathione synthetase ATP-binding domain-like"/>
    <property type="match status" value="1"/>
</dbReference>
<dbReference type="GO" id="GO:0005524">
    <property type="term" value="F:ATP binding"/>
    <property type="evidence" value="ECO:0007669"/>
    <property type="project" value="UniProtKB-UniRule"/>
</dbReference>
<protein>
    <recommendedName>
        <fullName evidence="5 12">Pyruvate, phosphate dikinase</fullName>
        <ecNumber evidence="4 12">2.7.9.1</ecNumber>
    </recommendedName>
</protein>
<evidence type="ECO:0000256" key="9">
    <source>
        <dbReference type="ARBA" id="ARBA00022777"/>
    </source>
</evidence>
<keyword evidence="10" id="KW-0067">ATP-binding</keyword>
<keyword evidence="8" id="KW-0547">Nucleotide-binding</keyword>
<dbReference type="PIRSF" id="PIRSF000853">
    <property type="entry name" value="PPDK"/>
    <property type="match status" value="1"/>
</dbReference>
<dbReference type="Pfam" id="PF02896">
    <property type="entry name" value="PEP-utilizers_C"/>
    <property type="match status" value="1"/>
</dbReference>
<dbReference type="InterPro" id="IPR018274">
    <property type="entry name" value="PEP_util_AS"/>
</dbReference>
<evidence type="ECO:0000256" key="3">
    <source>
        <dbReference type="ARBA" id="ARBA00007837"/>
    </source>
</evidence>
<feature type="binding site" evidence="14">
    <location>
        <position position="779"/>
    </location>
    <ligand>
        <name>substrate</name>
    </ligand>
</feature>
<feature type="binding site" evidence="14">
    <location>
        <position position="596"/>
    </location>
    <ligand>
        <name>substrate</name>
    </ligand>
</feature>
<comment type="catalytic activity">
    <reaction evidence="12">
        <text>pyruvate + phosphate + ATP = phosphoenolpyruvate + AMP + diphosphate + H(+)</text>
        <dbReference type="Rhea" id="RHEA:10756"/>
        <dbReference type="ChEBI" id="CHEBI:15361"/>
        <dbReference type="ChEBI" id="CHEBI:15378"/>
        <dbReference type="ChEBI" id="CHEBI:30616"/>
        <dbReference type="ChEBI" id="CHEBI:33019"/>
        <dbReference type="ChEBI" id="CHEBI:43474"/>
        <dbReference type="ChEBI" id="CHEBI:58702"/>
        <dbReference type="ChEBI" id="CHEBI:456215"/>
        <dbReference type="EC" id="2.7.9.1"/>
    </reaction>
</comment>
<keyword evidence="6" id="KW-0808">Transferase</keyword>
<evidence type="ECO:0000259" key="18">
    <source>
        <dbReference type="Pfam" id="PF02896"/>
    </source>
</evidence>
<evidence type="ECO:0000256" key="15">
    <source>
        <dbReference type="PIRSR" id="PIRSR000853-3"/>
    </source>
</evidence>
<dbReference type="Pfam" id="PF01326">
    <property type="entry name" value="PPDK_N"/>
    <property type="match status" value="1"/>
</dbReference>
<dbReference type="Pfam" id="PF00391">
    <property type="entry name" value="PEP-utilizers"/>
    <property type="match status" value="1"/>
</dbReference>
<dbReference type="SUPFAM" id="SSF52009">
    <property type="entry name" value="Phosphohistidine domain"/>
    <property type="match status" value="1"/>
</dbReference>
<dbReference type="Gene3D" id="1.10.189.10">
    <property type="entry name" value="Pyruvate Phosphate Dikinase, domain 2"/>
    <property type="match status" value="1"/>
</dbReference>
<feature type="active site" description="Proton donor" evidence="13">
    <location>
        <position position="865"/>
    </location>
</feature>
<dbReference type="Gene3D" id="3.50.30.10">
    <property type="entry name" value="Phosphohistidine domain"/>
    <property type="match status" value="1"/>
</dbReference>
<dbReference type="EMBL" id="CP013355">
    <property type="protein sequence ID" value="AMC09966.1"/>
    <property type="molecule type" value="Genomic_DNA"/>
</dbReference>
<dbReference type="Proteomes" id="UP000059672">
    <property type="component" value="Chromosome"/>
</dbReference>
<dbReference type="SUPFAM" id="SSF51621">
    <property type="entry name" value="Phosphoenolpyruvate/pyruvate domain"/>
    <property type="match status" value="1"/>
</dbReference>
<evidence type="ECO:0000313" key="19">
    <source>
        <dbReference type="EMBL" id="AMC09966.1"/>
    </source>
</evidence>
<dbReference type="AlphaFoldDB" id="A0A0X8G4L6"/>
<dbReference type="OrthoDB" id="9765468at2"/>
<evidence type="ECO:0000256" key="5">
    <source>
        <dbReference type="ARBA" id="ARBA00020138"/>
    </source>
</evidence>
<reference evidence="20" key="1">
    <citation type="submission" date="2015-12" db="EMBL/GenBank/DDBJ databases">
        <title>Complete genome sequence of Lutibacter profundus strain LP1.</title>
        <authorList>
            <person name="Wissuwa J."/>
            <person name="Le Moine Bauer S."/>
            <person name="Stokke R."/>
            <person name="Dahle H."/>
            <person name="Steen I.H."/>
        </authorList>
    </citation>
    <scope>NUCLEOTIDE SEQUENCE [LARGE SCALE GENOMIC DNA]</scope>
    <source>
        <strain evidence="20">LP1</strain>
    </source>
</reference>
<evidence type="ECO:0000259" key="17">
    <source>
        <dbReference type="Pfam" id="PF01326"/>
    </source>
</evidence>
<feature type="domain" description="PEP-utilising enzyme C-terminal" evidence="18">
    <location>
        <begin position="553"/>
        <end position="903"/>
    </location>
</feature>
<keyword evidence="9 19" id="KW-0418">Kinase</keyword>
<evidence type="ECO:0000256" key="8">
    <source>
        <dbReference type="ARBA" id="ARBA00022741"/>
    </source>
</evidence>
<feature type="binding site" evidence="15">
    <location>
        <position position="779"/>
    </location>
    <ligand>
        <name>Mg(2+)</name>
        <dbReference type="ChEBI" id="CHEBI:18420"/>
    </ligand>
</feature>
<dbReference type="InterPro" id="IPR002192">
    <property type="entry name" value="PPDK_AMP/ATP-bd"/>
</dbReference>
<keyword evidence="19" id="KW-0670">Pyruvate</keyword>
<dbReference type="PROSITE" id="PS00370">
    <property type="entry name" value="PEP_ENZYMES_PHOS_SITE"/>
    <property type="match status" value="1"/>
</dbReference>
<name>A0A0X8G4L6_9FLAO</name>
<dbReference type="Gene3D" id="3.30.470.20">
    <property type="entry name" value="ATP-grasp fold, B domain"/>
    <property type="match status" value="1"/>
</dbReference>
<dbReference type="Gene3D" id="3.30.1490.20">
    <property type="entry name" value="ATP-grasp fold, A domain"/>
    <property type="match status" value="1"/>
</dbReference>
<evidence type="ECO:0000256" key="2">
    <source>
        <dbReference type="ARBA" id="ARBA00003144"/>
    </source>
</evidence>
<keyword evidence="20" id="KW-1185">Reference proteome</keyword>
<gene>
    <name evidence="19" type="ORF">Lupro_01255</name>
</gene>
<feature type="domain" description="Pyruvate phosphate dikinase AMP/ATP-binding" evidence="17">
    <location>
        <begin position="27"/>
        <end position="391"/>
    </location>
</feature>
<evidence type="ECO:0000256" key="12">
    <source>
        <dbReference type="PIRNR" id="PIRNR000853"/>
    </source>
</evidence>
<feature type="binding site" evidence="14">
    <location>
        <position position="803"/>
    </location>
    <ligand>
        <name>substrate</name>
    </ligand>
</feature>
<evidence type="ECO:0000256" key="6">
    <source>
        <dbReference type="ARBA" id="ARBA00022679"/>
    </source>
</evidence>
<comment type="similarity">
    <text evidence="3 12">Belongs to the PEP-utilizing enzyme family.</text>
</comment>
<feature type="binding site" evidence="15">
    <location>
        <position position="803"/>
    </location>
    <ligand>
        <name>Mg(2+)</name>
        <dbReference type="ChEBI" id="CHEBI:18420"/>
    </ligand>
</feature>
<evidence type="ECO:0000313" key="20">
    <source>
        <dbReference type="Proteomes" id="UP000059672"/>
    </source>
</evidence>
<evidence type="ECO:0000256" key="14">
    <source>
        <dbReference type="PIRSR" id="PIRSR000853-2"/>
    </source>
</evidence>
<dbReference type="InterPro" id="IPR040442">
    <property type="entry name" value="Pyrv_kinase-like_dom_sf"/>
</dbReference>
<dbReference type="InterPro" id="IPR036637">
    <property type="entry name" value="Phosphohistidine_dom_sf"/>
</dbReference>
<dbReference type="InterPro" id="IPR010121">
    <property type="entry name" value="Pyruvate_phosphate_dikinase"/>
</dbReference>
<keyword evidence="11 15" id="KW-0460">Magnesium</keyword>
<accession>A0A0X8G4L6</accession>
<evidence type="ECO:0000259" key="16">
    <source>
        <dbReference type="Pfam" id="PF00391"/>
    </source>
</evidence>
<evidence type="ECO:0000256" key="1">
    <source>
        <dbReference type="ARBA" id="ARBA00001946"/>
    </source>
</evidence>
<dbReference type="KEGG" id="lut:Lupro_01255"/>
<dbReference type="Gene3D" id="3.20.20.60">
    <property type="entry name" value="Phosphoenolpyruvate-binding domains"/>
    <property type="match status" value="1"/>
</dbReference>
<feature type="binding site" evidence="14">
    <location>
        <position position="802"/>
    </location>
    <ligand>
        <name>substrate</name>
    </ligand>
</feature>
<dbReference type="InterPro" id="IPR008279">
    <property type="entry name" value="PEP-util_enz_mobile_dom"/>
</dbReference>
<evidence type="ECO:0000256" key="10">
    <source>
        <dbReference type="ARBA" id="ARBA00022840"/>
    </source>
</evidence>
<dbReference type="NCBIfam" id="TIGR01828">
    <property type="entry name" value="pyru_phos_dikin"/>
    <property type="match status" value="1"/>
</dbReference>
<feature type="domain" description="PEP-utilising enzyme mobile" evidence="16">
    <location>
        <begin position="459"/>
        <end position="538"/>
    </location>
</feature>
<dbReference type="STRING" id="1622118.Lupro_01255"/>
<comment type="function">
    <text evidence="2">Catalyzes the reversible phosphorylation of pyruvate and phosphate.</text>
</comment>
<dbReference type="InterPro" id="IPR000121">
    <property type="entry name" value="PEP_util_C"/>
</dbReference>
<dbReference type="GO" id="GO:0050242">
    <property type="term" value="F:pyruvate, phosphate dikinase activity"/>
    <property type="evidence" value="ECO:0007669"/>
    <property type="project" value="UniProtKB-UniRule"/>
</dbReference>
<reference evidence="19 20" key="2">
    <citation type="journal article" date="2016" name="Int. J. Syst. Evol. Microbiol.">
        <title>Lutibacter profundi sp. nov., isolated from a deep-sea hydrothermal system on the Arctic Mid-Ocean Ridge and emended description of the genus Lutibacter.</title>
        <authorList>
            <person name="Le Moine Bauer S."/>
            <person name="Roalkvam I."/>
            <person name="Steen I.H."/>
            <person name="Dahle H."/>
        </authorList>
    </citation>
    <scope>NUCLEOTIDE SEQUENCE [LARGE SCALE GENOMIC DNA]</scope>
    <source>
        <strain evidence="19 20">LP1</strain>
    </source>
</reference>
<evidence type="ECO:0000256" key="4">
    <source>
        <dbReference type="ARBA" id="ARBA00011994"/>
    </source>
</evidence>
<feature type="active site" description="Tele-phosphohistidine intermediate" evidence="13">
    <location>
        <position position="490"/>
    </location>
</feature>
<dbReference type="PATRIC" id="fig|1622118.3.peg.257"/>
<comment type="cofactor">
    <cofactor evidence="1 12 15">
        <name>Mg(2+)</name>
        <dbReference type="ChEBI" id="CHEBI:18420"/>
    </cofactor>
</comment>
<keyword evidence="7 15" id="KW-0479">Metal-binding</keyword>
<dbReference type="PANTHER" id="PTHR22931">
    <property type="entry name" value="PHOSPHOENOLPYRUVATE DIKINASE-RELATED"/>
    <property type="match status" value="1"/>
</dbReference>
<feature type="binding site" evidence="14">
    <location>
        <position position="800"/>
    </location>
    <ligand>
        <name>substrate</name>
    </ligand>
</feature>
<dbReference type="GO" id="GO:0046872">
    <property type="term" value="F:metal ion binding"/>
    <property type="evidence" value="ECO:0007669"/>
    <property type="project" value="UniProtKB-UniRule"/>
</dbReference>
<dbReference type="InterPro" id="IPR013815">
    <property type="entry name" value="ATP_grasp_subdomain_1"/>
</dbReference>
<dbReference type="Gene3D" id="1.20.80.30">
    <property type="match status" value="1"/>
</dbReference>
<dbReference type="RefSeq" id="WP_068205684.1">
    <property type="nucleotide sequence ID" value="NZ_CP013355.1"/>
</dbReference>
<sequence length="909" mass="99974">MEMQQETKKRVYKFGGKTADGNSTMKNLLGGKGANLAEMSAIGIPVPPGFTITTEVCTEYNLLGKDKIISLLKNEVEAAVAKVEDIMGTKFGSNENPCLLSVRSGARVSMPGMMDTVLNLGMNDNSVQGLIAKTGNERFAWDSYRRFVQMFGGVVLGVGAQSKEDHDPFEVIIAKAKKTKGVELDTDLDVEDLKQMVTDFKKACEAQTGEPFPEDPWDQLWGSITAVFDSWMNPRAIYYRNMHGYPEEWGTAVNVQAMVYGNMGNNSGTGVAFTRDAATGENIFNGEYLINAQGEDVVAGVRTPQQITLEGSKRWAILAGISEEDRKNKYPSLEELMPAIYEELNETQDKLEKHYKDMQDLEFTIQNGKLWMLQTRNGKRTAAAMVRIAIELLEDGMIDEKKALLMQEPTKLDELLHPVFDGEAIKAAKVLAKGLPASPGAATGQIVFFADEANKYPISILVRVETSPEDLEGMNIAKGILTARGGMTSHAAVVARGMGKCCVSGAGAVQINYKTRVMTIDGKEYQEGDWISLNGSTGEVYEGKIGTKDAELSGYFGRIMKLADKYRKLGVRTNAETERECKVAIGFGAEGIGLCRTEHMFFEGERLIRMREMILAEDEAGRREALDKLLPIQRNDFKDVFAAMAGLPVTVRLLDPPLHEFVPHEEENQKEMAAEMGISVEAIKQKVEDLKEFNPMLGHRGCRLGITYPEITEMQARAIIEAALELKAEGVQTFPEIMIPLIGTVKEFKLQEEIVRAIANKVFEEKGDTIDYLVGTMIEIPRAALTADKIAEVAEFFSFGTNDLTQMGFGYSRDDAGKFLPIYIEKGILKADPFQVLDQEGIGQLVEIGTTKGRSTNSKLKVGICGEHGGEPSSVEFCHSVGMDYVSCSPFRVPIARLAAAQAALKEQA</sequence>
<feature type="binding site" evidence="14">
    <location>
        <position position="801"/>
    </location>
    <ligand>
        <name>substrate</name>
    </ligand>
</feature>
<dbReference type="GO" id="GO:0016301">
    <property type="term" value="F:kinase activity"/>
    <property type="evidence" value="ECO:0007669"/>
    <property type="project" value="UniProtKB-UniRule"/>
</dbReference>
<dbReference type="PANTHER" id="PTHR22931:SF9">
    <property type="entry name" value="PYRUVATE, PHOSPHATE DIKINASE 1, CHLOROPLASTIC"/>
    <property type="match status" value="1"/>
</dbReference>
<evidence type="ECO:0000256" key="11">
    <source>
        <dbReference type="ARBA" id="ARBA00022842"/>
    </source>
</evidence>
<dbReference type="InterPro" id="IPR015813">
    <property type="entry name" value="Pyrv/PenolPyrv_kinase-like_dom"/>
</dbReference>